<evidence type="ECO:0000256" key="5">
    <source>
        <dbReference type="ARBA" id="ARBA00022741"/>
    </source>
</evidence>
<evidence type="ECO:0000256" key="4">
    <source>
        <dbReference type="ARBA" id="ARBA00022694"/>
    </source>
</evidence>
<evidence type="ECO:0000256" key="1">
    <source>
        <dbReference type="ARBA" id="ARBA00004496"/>
    </source>
</evidence>
<dbReference type="Proteomes" id="UP000075806">
    <property type="component" value="Unassembled WGS sequence"/>
</dbReference>
<dbReference type="PANTHER" id="PTHR43033">
    <property type="entry name" value="TRNA(ILE)-LYSIDINE SYNTHASE-RELATED"/>
    <property type="match status" value="1"/>
</dbReference>
<dbReference type="SUPFAM" id="SSF52402">
    <property type="entry name" value="Adenine nucleotide alpha hydrolases-like"/>
    <property type="match status" value="1"/>
</dbReference>
<reference evidence="10" key="1">
    <citation type="submission" date="2016-02" db="EMBL/GenBank/DDBJ databases">
        <title>Genome sequence of Bacillus trypoxylicola KCTC 13244(T).</title>
        <authorList>
            <person name="Jeong H."/>
            <person name="Park S.-H."/>
            <person name="Choi S.-K."/>
        </authorList>
    </citation>
    <scope>NUCLEOTIDE SEQUENCE [LARGE SCALE GENOMIC DNA]</scope>
    <source>
        <strain evidence="10">KCTC 13244</strain>
    </source>
</reference>
<dbReference type="GO" id="GO:0006400">
    <property type="term" value="P:tRNA modification"/>
    <property type="evidence" value="ECO:0007669"/>
    <property type="project" value="UniProtKB-UniRule"/>
</dbReference>
<dbReference type="SMART" id="SM00977">
    <property type="entry name" value="TilS_C"/>
    <property type="match status" value="1"/>
</dbReference>
<evidence type="ECO:0000313" key="11">
    <source>
        <dbReference type="Proteomes" id="UP000075806"/>
    </source>
</evidence>
<keyword evidence="5 8" id="KW-0547">Nucleotide-binding</keyword>
<dbReference type="InterPro" id="IPR012796">
    <property type="entry name" value="Lysidine-tRNA-synth_C"/>
</dbReference>
<dbReference type="GO" id="GO:0005737">
    <property type="term" value="C:cytoplasm"/>
    <property type="evidence" value="ECO:0007669"/>
    <property type="project" value="UniProtKB-SubCell"/>
</dbReference>
<dbReference type="HAMAP" id="MF_01161">
    <property type="entry name" value="tRNA_Ile_lys_synt"/>
    <property type="match status" value="1"/>
</dbReference>
<protein>
    <recommendedName>
        <fullName evidence="8">tRNA(Ile)-lysidine synthase</fullName>
        <ecNumber evidence="8">6.3.4.19</ecNumber>
    </recommendedName>
    <alternativeName>
        <fullName evidence="8">tRNA(Ile)-2-lysyl-cytidine synthase</fullName>
    </alternativeName>
    <alternativeName>
        <fullName evidence="8">tRNA(Ile)-lysidine synthetase</fullName>
    </alternativeName>
</protein>
<evidence type="ECO:0000313" key="10">
    <source>
        <dbReference type="EMBL" id="KYG33317.1"/>
    </source>
</evidence>
<evidence type="ECO:0000256" key="8">
    <source>
        <dbReference type="HAMAP-Rule" id="MF_01161"/>
    </source>
</evidence>
<keyword evidence="4 8" id="KW-0819">tRNA processing</keyword>
<keyword evidence="2 8" id="KW-0963">Cytoplasm</keyword>
<dbReference type="SUPFAM" id="SSF82829">
    <property type="entry name" value="MesJ substrate recognition domain-like"/>
    <property type="match status" value="1"/>
</dbReference>
<gene>
    <name evidence="8" type="primary">tilS</name>
    <name evidence="10" type="ORF">AZF04_17275</name>
</gene>
<dbReference type="STRING" id="519424.AZF04_17275"/>
<feature type="binding site" evidence="8">
    <location>
        <begin position="26"/>
        <end position="31"/>
    </location>
    <ligand>
        <name>ATP</name>
        <dbReference type="ChEBI" id="CHEBI:30616"/>
    </ligand>
</feature>
<evidence type="ECO:0000256" key="6">
    <source>
        <dbReference type="ARBA" id="ARBA00022840"/>
    </source>
</evidence>
<dbReference type="CDD" id="cd01992">
    <property type="entry name" value="TilS_N"/>
    <property type="match status" value="1"/>
</dbReference>
<dbReference type="Pfam" id="PF11734">
    <property type="entry name" value="TilS_C"/>
    <property type="match status" value="1"/>
</dbReference>
<comment type="function">
    <text evidence="8">Ligates lysine onto the cytidine present at position 34 of the AUA codon-specific tRNA(Ile) that contains the anticodon CAU, in an ATP-dependent manner. Cytidine is converted to lysidine, thus changing the amino acid specificity of the tRNA from methionine to isoleucine.</text>
</comment>
<proteinExistence type="inferred from homology"/>
<dbReference type="Pfam" id="PF09179">
    <property type="entry name" value="TilS"/>
    <property type="match status" value="1"/>
</dbReference>
<evidence type="ECO:0000259" key="9">
    <source>
        <dbReference type="SMART" id="SM00977"/>
    </source>
</evidence>
<evidence type="ECO:0000256" key="2">
    <source>
        <dbReference type="ARBA" id="ARBA00022490"/>
    </source>
</evidence>
<dbReference type="InterPro" id="IPR014729">
    <property type="entry name" value="Rossmann-like_a/b/a_fold"/>
</dbReference>
<evidence type="ECO:0000256" key="7">
    <source>
        <dbReference type="ARBA" id="ARBA00048539"/>
    </source>
</evidence>
<comment type="caution">
    <text evidence="10">The sequence shown here is derived from an EMBL/GenBank/DDBJ whole genome shotgun (WGS) entry which is preliminary data.</text>
</comment>
<dbReference type="Gene3D" id="3.40.50.620">
    <property type="entry name" value="HUPs"/>
    <property type="match status" value="1"/>
</dbReference>
<dbReference type="InterPro" id="IPR012094">
    <property type="entry name" value="tRNA_Ile_lys_synt"/>
</dbReference>
<dbReference type="NCBIfam" id="TIGR02432">
    <property type="entry name" value="lysidine_TilS_N"/>
    <property type="match status" value="1"/>
</dbReference>
<dbReference type="AlphaFoldDB" id="A0A162ENB1"/>
<dbReference type="OrthoDB" id="9807403at2"/>
<dbReference type="PANTHER" id="PTHR43033:SF1">
    <property type="entry name" value="TRNA(ILE)-LYSIDINE SYNTHASE-RELATED"/>
    <property type="match status" value="1"/>
</dbReference>
<dbReference type="InterPro" id="IPR011063">
    <property type="entry name" value="TilS/TtcA_N"/>
</dbReference>
<dbReference type="Pfam" id="PF01171">
    <property type="entry name" value="ATP_bind_3"/>
    <property type="match status" value="1"/>
</dbReference>
<dbReference type="SUPFAM" id="SSF56037">
    <property type="entry name" value="PheT/TilS domain"/>
    <property type="match status" value="1"/>
</dbReference>
<comment type="catalytic activity">
    <reaction evidence="7 8">
        <text>cytidine(34) in tRNA(Ile2) + L-lysine + ATP = lysidine(34) in tRNA(Ile2) + AMP + diphosphate + H(+)</text>
        <dbReference type="Rhea" id="RHEA:43744"/>
        <dbReference type="Rhea" id="RHEA-COMP:10625"/>
        <dbReference type="Rhea" id="RHEA-COMP:10670"/>
        <dbReference type="ChEBI" id="CHEBI:15378"/>
        <dbReference type="ChEBI" id="CHEBI:30616"/>
        <dbReference type="ChEBI" id="CHEBI:32551"/>
        <dbReference type="ChEBI" id="CHEBI:33019"/>
        <dbReference type="ChEBI" id="CHEBI:82748"/>
        <dbReference type="ChEBI" id="CHEBI:83665"/>
        <dbReference type="ChEBI" id="CHEBI:456215"/>
        <dbReference type="EC" id="6.3.4.19"/>
    </reaction>
</comment>
<dbReference type="Gene3D" id="3.30.465.60">
    <property type="match status" value="1"/>
</dbReference>
<dbReference type="RefSeq" id="WP_061947991.1">
    <property type="nucleotide sequence ID" value="NZ_LTAO01000008.1"/>
</dbReference>
<evidence type="ECO:0000256" key="3">
    <source>
        <dbReference type="ARBA" id="ARBA00022598"/>
    </source>
</evidence>
<dbReference type="GO" id="GO:0005524">
    <property type="term" value="F:ATP binding"/>
    <property type="evidence" value="ECO:0007669"/>
    <property type="project" value="UniProtKB-UniRule"/>
</dbReference>
<dbReference type="InterPro" id="IPR012795">
    <property type="entry name" value="tRNA_Ile_lys_synt_N"/>
</dbReference>
<dbReference type="EC" id="6.3.4.19" evidence="8"/>
<keyword evidence="11" id="KW-1185">Reference proteome</keyword>
<feature type="domain" description="Lysidine-tRNA(Ile) synthetase C-terminal" evidence="9">
    <location>
        <begin position="385"/>
        <end position="456"/>
    </location>
</feature>
<dbReference type="InterPro" id="IPR015262">
    <property type="entry name" value="tRNA_Ile_lys_synt_subst-bd"/>
</dbReference>
<name>A0A162ENB1_9BACI</name>
<organism evidence="10 11">
    <name type="scientific">Alkalihalobacillus trypoxylicola</name>
    <dbReference type="NCBI Taxonomy" id="519424"/>
    <lineage>
        <taxon>Bacteria</taxon>
        <taxon>Bacillati</taxon>
        <taxon>Bacillota</taxon>
        <taxon>Bacilli</taxon>
        <taxon>Bacillales</taxon>
        <taxon>Bacillaceae</taxon>
        <taxon>Alkalihalobacillus</taxon>
    </lineage>
</organism>
<comment type="domain">
    <text evidence="8">The N-terminal region contains the highly conserved SGGXDS motif, predicted to be a P-loop motif involved in ATP binding.</text>
</comment>
<keyword evidence="6 8" id="KW-0067">ATP-binding</keyword>
<keyword evidence="3 8" id="KW-0436">Ligase</keyword>
<sequence>MKKSVHKFIRNYQLLEGVRSVLIAVSGGPDSMAMLDFLWKNREWYNIRILAAHAHHQLREESADQDLLTVQNYCLEYNIPFFSKRLEVKEYAKANRMSTQLAARELRYKWLEKLTIEENVEALITAHHGDDQIETIMMKQVRGYIPIQAPGISVRRPFGNGYLIRPFLGITKAEIENYCNEEGILTRIDESNFSTKYTRNRYRQEILPFIKNENSQAHVQMQRQNQWLEDDSAFLMKLAESELNNILVQKKEAHYSISCDSFQSIHVSLQRRVITLILNYLNIDNSPFPASVHIEQVMSLIHHTDPSKQLHIGAGVFVYRDYNLCHFSRRKVSHETNTDSIEELVLPGVTKTAIGEIHSTFLEEDMEVREGRNQLILAYDEHAPLFIRTRLTGDRINPIGINGTKKISRLFIDRKISQSLREKWPLLLNKEGNILWVPLLMRARGVEPIKEKAIVLTMKPTEEIINNLNG</sequence>
<dbReference type="NCBIfam" id="TIGR02433">
    <property type="entry name" value="lysidine_TilS_C"/>
    <property type="match status" value="1"/>
</dbReference>
<comment type="subcellular location">
    <subcellularLocation>
        <location evidence="1 8">Cytoplasm</location>
    </subcellularLocation>
</comment>
<comment type="similarity">
    <text evidence="8">Belongs to the tRNA(Ile)-lysidine synthase family.</text>
</comment>
<dbReference type="GO" id="GO:0032267">
    <property type="term" value="F:tRNA(Ile)-lysidine synthase activity"/>
    <property type="evidence" value="ECO:0007669"/>
    <property type="project" value="UniProtKB-EC"/>
</dbReference>
<dbReference type="EMBL" id="LTAO01000008">
    <property type="protein sequence ID" value="KYG33317.1"/>
    <property type="molecule type" value="Genomic_DNA"/>
</dbReference>
<accession>A0A162ENB1</accession>